<protein>
    <recommendedName>
        <fullName evidence="3">Tellurium resistance protein TerW</fullName>
    </recommendedName>
</protein>
<keyword evidence="2" id="KW-1185">Reference proteome</keyword>
<gene>
    <name evidence="1" type="ORF">EH105704_10_00790</name>
</gene>
<dbReference type="GeneID" id="92829698"/>
<organism evidence="1 2">
    <name type="scientific">Atlantibacter hermannii NBRC 105704</name>
    <dbReference type="NCBI Taxonomy" id="1115512"/>
    <lineage>
        <taxon>Bacteria</taxon>
        <taxon>Pseudomonadati</taxon>
        <taxon>Pseudomonadota</taxon>
        <taxon>Gammaproteobacteria</taxon>
        <taxon>Enterobacterales</taxon>
        <taxon>Enterobacteriaceae</taxon>
        <taxon>Atlantibacter</taxon>
    </lineage>
</organism>
<proteinExistence type="predicted"/>
<sequence>MQLSTRQARVYKLATILGPGKPVTAAKIITALACSEPTLTRALKDLRESYSADIKYSKASHAYQLVDPGLLNKKQLRRMSEALTANAQLKPAQTVNVVSLDKEKKKAVSLSLKMSILQKIELISMLSGVTRSEAVEMIVGEYADRLIREIKAEQKAGE</sequence>
<evidence type="ECO:0000313" key="1">
    <source>
        <dbReference type="EMBL" id="GAB52972.1"/>
    </source>
</evidence>
<reference evidence="1 2" key="1">
    <citation type="submission" date="2012-02" db="EMBL/GenBank/DDBJ databases">
        <title>Whole genome shotgun sequence of Escherichia hermannii NBRC 105704.</title>
        <authorList>
            <person name="Yoshida I."/>
            <person name="Hosoyama A."/>
            <person name="Tsuchikane K."/>
            <person name="Katsumata H."/>
            <person name="Yamazaki S."/>
            <person name="Fujita N."/>
        </authorList>
    </citation>
    <scope>NUCLEOTIDE SEQUENCE [LARGE SCALE GENOMIC DNA]</scope>
    <source>
        <strain evidence="1 2">NBRC 105704</strain>
    </source>
</reference>
<dbReference type="eggNOG" id="ENOG5031MEH">
    <property type="taxonomic scope" value="Bacteria"/>
</dbReference>
<evidence type="ECO:0000313" key="2">
    <source>
        <dbReference type="Proteomes" id="UP000010297"/>
    </source>
</evidence>
<dbReference type="Proteomes" id="UP000010297">
    <property type="component" value="Unassembled WGS sequence"/>
</dbReference>
<dbReference type="EMBL" id="BAFF01000010">
    <property type="protein sequence ID" value="GAB52972.1"/>
    <property type="molecule type" value="Genomic_DNA"/>
</dbReference>
<dbReference type="RefSeq" id="WP_002437108.1">
    <property type="nucleotide sequence ID" value="NZ_BAFF01000010.1"/>
</dbReference>
<dbReference type="AlphaFoldDB" id="H5V4R4"/>
<evidence type="ECO:0008006" key="3">
    <source>
        <dbReference type="Google" id="ProtNLM"/>
    </source>
</evidence>
<comment type="caution">
    <text evidence="1">The sequence shown here is derived from an EMBL/GenBank/DDBJ whole genome shotgun (WGS) entry which is preliminary data.</text>
</comment>
<accession>H5V4R4</accession>
<name>H5V4R4_ATLHE</name>